<dbReference type="Gene3D" id="1.10.10.10">
    <property type="entry name" value="Winged helix-like DNA-binding domain superfamily/Winged helix DNA-binding domain"/>
    <property type="match status" value="1"/>
</dbReference>
<reference evidence="3" key="1">
    <citation type="submission" date="2022-06" db="EMBL/GenBank/DDBJ databases">
        <title>Ornithinimicrobium HY1793.</title>
        <authorList>
            <person name="Huang Y."/>
        </authorList>
    </citation>
    <scope>NUCLEOTIDE SEQUENCE</scope>
    <source>
        <strain evidence="3">HY1793</strain>
    </source>
</reference>
<dbReference type="InterPro" id="IPR039422">
    <property type="entry name" value="MarR/SlyA-like"/>
</dbReference>
<dbReference type="PANTHER" id="PTHR33164">
    <property type="entry name" value="TRANSCRIPTIONAL REGULATOR, MARR FAMILY"/>
    <property type="match status" value="1"/>
</dbReference>
<dbReference type="RefSeq" id="WP_252593082.1">
    <property type="nucleotide sequence ID" value="NZ_CP099489.1"/>
</dbReference>
<evidence type="ECO:0000259" key="2">
    <source>
        <dbReference type="Pfam" id="PF12802"/>
    </source>
</evidence>
<dbReference type="InterPro" id="IPR036388">
    <property type="entry name" value="WH-like_DNA-bd_sf"/>
</dbReference>
<dbReference type="InterPro" id="IPR000835">
    <property type="entry name" value="HTH_MarR-typ"/>
</dbReference>
<keyword evidence="4" id="KW-1185">Reference proteome</keyword>
<dbReference type="EMBL" id="CP099489">
    <property type="protein sequence ID" value="USQ79932.1"/>
    <property type="molecule type" value="Genomic_DNA"/>
</dbReference>
<dbReference type="CDD" id="cd00090">
    <property type="entry name" value="HTH_ARSR"/>
    <property type="match status" value="1"/>
</dbReference>
<name>A0ABY4YUU2_9MICO</name>
<feature type="region of interest" description="Disordered" evidence="1">
    <location>
        <begin position="157"/>
        <end position="179"/>
    </location>
</feature>
<feature type="domain" description="HTH marR-type" evidence="2">
    <location>
        <begin position="49"/>
        <end position="91"/>
    </location>
</feature>
<dbReference type="Pfam" id="PF12802">
    <property type="entry name" value="MarR_2"/>
    <property type="match status" value="1"/>
</dbReference>
<dbReference type="InterPro" id="IPR036390">
    <property type="entry name" value="WH_DNA-bd_sf"/>
</dbReference>
<accession>A0ABY4YUU2</accession>
<evidence type="ECO:0000313" key="3">
    <source>
        <dbReference type="EMBL" id="USQ79932.1"/>
    </source>
</evidence>
<dbReference type="PANTHER" id="PTHR33164:SF57">
    <property type="entry name" value="MARR-FAMILY TRANSCRIPTIONAL REGULATOR"/>
    <property type="match status" value="1"/>
</dbReference>
<gene>
    <name evidence="3" type="ORF">NF556_20490</name>
</gene>
<protein>
    <submittedName>
        <fullName evidence="3">MarR family winged helix-turn-helix transcriptional regulator</fullName>
    </submittedName>
</protein>
<dbReference type="SUPFAM" id="SSF46785">
    <property type="entry name" value="Winged helix' DNA-binding domain"/>
    <property type="match status" value="1"/>
</dbReference>
<dbReference type="Proteomes" id="UP001056455">
    <property type="component" value="Chromosome"/>
</dbReference>
<dbReference type="InterPro" id="IPR011991">
    <property type="entry name" value="ArsR-like_HTH"/>
</dbReference>
<sequence>MTSADPTTNGYWRPLREVQETMEEGIQALYAERGVGSLRPRFAYPLIRLAHTGSLTIKDLAASLDLTHSAVSQTVSALRQEGLVDTVPGPDARTRVVELTARGRELVPFLEDEWRATEAAAAELDAALPVSLAEFTAAMRAQLEKKPFLERIVSHLSNDAGDESASGDPTAHDDPGSTS</sequence>
<proteinExistence type="predicted"/>
<evidence type="ECO:0000256" key="1">
    <source>
        <dbReference type="SAM" id="MobiDB-lite"/>
    </source>
</evidence>
<organism evidence="3 4">
    <name type="scientific">Ornithinimicrobium faecis</name>
    <dbReference type="NCBI Taxonomy" id="2934158"/>
    <lineage>
        <taxon>Bacteria</taxon>
        <taxon>Bacillati</taxon>
        <taxon>Actinomycetota</taxon>
        <taxon>Actinomycetes</taxon>
        <taxon>Micrococcales</taxon>
        <taxon>Ornithinimicrobiaceae</taxon>
        <taxon>Ornithinimicrobium</taxon>
    </lineage>
</organism>
<feature type="compositionally biased region" description="Basic and acidic residues" evidence="1">
    <location>
        <begin position="170"/>
        <end position="179"/>
    </location>
</feature>
<evidence type="ECO:0000313" key="4">
    <source>
        <dbReference type="Proteomes" id="UP001056455"/>
    </source>
</evidence>